<comment type="caution">
    <text evidence="2">The sequence shown here is derived from an EMBL/GenBank/DDBJ whole genome shotgun (WGS) entry which is preliminary data.</text>
</comment>
<sequence>MHIPGGRHLRRGGHLTPGTGVPALRRRLHQAPDGRALLFCLVSAFLIHGEAVPPLQGVSLRAANSPVGIHGRPTDPRRVRTTTTLLISQLSQGIACGVTYRQATQTGSTAKLHQEEILLRIRVGYMDRRYRLVASVLETTLPAPSPARASHWCIPHCAGDSRTCS</sequence>
<feature type="compositionally biased region" description="Basic residues" evidence="1">
    <location>
        <begin position="1"/>
        <end position="13"/>
    </location>
</feature>
<evidence type="ECO:0000256" key="1">
    <source>
        <dbReference type="SAM" id="MobiDB-lite"/>
    </source>
</evidence>
<protein>
    <submittedName>
        <fullName evidence="2">Uncharacterized protein</fullName>
    </submittedName>
</protein>
<keyword evidence="3" id="KW-1185">Reference proteome</keyword>
<name>A0A9D4QFL3_RHISA</name>
<reference evidence="2" key="2">
    <citation type="submission" date="2021-09" db="EMBL/GenBank/DDBJ databases">
        <authorList>
            <person name="Jia N."/>
            <person name="Wang J."/>
            <person name="Shi W."/>
            <person name="Du L."/>
            <person name="Sun Y."/>
            <person name="Zhan W."/>
            <person name="Jiang J."/>
            <person name="Wang Q."/>
            <person name="Zhang B."/>
            <person name="Ji P."/>
            <person name="Sakyi L.B."/>
            <person name="Cui X."/>
            <person name="Yuan T."/>
            <person name="Jiang B."/>
            <person name="Yang W."/>
            <person name="Lam T.T.-Y."/>
            <person name="Chang Q."/>
            <person name="Ding S."/>
            <person name="Wang X."/>
            <person name="Zhu J."/>
            <person name="Ruan X."/>
            <person name="Zhao L."/>
            <person name="Wei J."/>
            <person name="Que T."/>
            <person name="Du C."/>
            <person name="Cheng J."/>
            <person name="Dai P."/>
            <person name="Han X."/>
            <person name="Huang E."/>
            <person name="Gao Y."/>
            <person name="Liu J."/>
            <person name="Shao H."/>
            <person name="Ye R."/>
            <person name="Li L."/>
            <person name="Wei W."/>
            <person name="Wang X."/>
            <person name="Wang C."/>
            <person name="Huo Q."/>
            <person name="Li W."/>
            <person name="Guo W."/>
            <person name="Chen H."/>
            <person name="Chen S."/>
            <person name="Zhou L."/>
            <person name="Zhou L."/>
            <person name="Ni X."/>
            <person name="Tian J."/>
            <person name="Zhou Y."/>
            <person name="Sheng Y."/>
            <person name="Liu T."/>
            <person name="Pan Y."/>
            <person name="Xia L."/>
            <person name="Li J."/>
            <person name="Zhao F."/>
            <person name="Cao W."/>
        </authorList>
    </citation>
    <scope>NUCLEOTIDE SEQUENCE</scope>
    <source>
        <strain evidence="2">Rsan-2018</strain>
        <tissue evidence="2">Larvae</tissue>
    </source>
</reference>
<evidence type="ECO:0000313" key="2">
    <source>
        <dbReference type="EMBL" id="KAH7981957.1"/>
    </source>
</evidence>
<feature type="region of interest" description="Disordered" evidence="1">
    <location>
        <begin position="1"/>
        <end position="21"/>
    </location>
</feature>
<dbReference type="AlphaFoldDB" id="A0A9D4QFL3"/>
<reference evidence="2" key="1">
    <citation type="journal article" date="2020" name="Cell">
        <title>Large-Scale Comparative Analyses of Tick Genomes Elucidate Their Genetic Diversity and Vector Capacities.</title>
        <authorList>
            <consortium name="Tick Genome and Microbiome Consortium (TIGMIC)"/>
            <person name="Jia N."/>
            <person name="Wang J."/>
            <person name="Shi W."/>
            <person name="Du L."/>
            <person name="Sun Y."/>
            <person name="Zhan W."/>
            <person name="Jiang J.F."/>
            <person name="Wang Q."/>
            <person name="Zhang B."/>
            <person name="Ji P."/>
            <person name="Bell-Sakyi L."/>
            <person name="Cui X.M."/>
            <person name="Yuan T.T."/>
            <person name="Jiang B.G."/>
            <person name="Yang W.F."/>
            <person name="Lam T.T."/>
            <person name="Chang Q.C."/>
            <person name="Ding S.J."/>
            <person name="Wang X.J."/>
            <person name="Zhu J.G."/>
            <person name="Ruan X.D."/>
            <person name="Zhao L."/>
            <person name="Wei J.T."/>
            <person name="Ye R.Z."/>
            <person name="Que T.C."/>
            <person name="Du C.H."/>
            <person name="Zhou Y.H."/>
            <person name="Cheng J.X."/>
            <person name="Dai P.F."/>
            <person name="Guo W.B."/>
            <person name="Han X.H."/>
            <person name="Huang E.J."/>
            <person name="Li L.F."/>
            <person name="Wei W."/>
            <person name="Gao Y.C."/>
            <person name="Liu J.Z."/>
            <person name="Shao H.Z."/>
            <person name="Wang X."/>
            <person name="Wang C.C."/>
            <person name="Yang T.C."/>
            <person name="Huo Q.B."/>
            <person name="Li W."/>
            <person name="Chen H.Y."/>
            <person name="Chen S.E."/>
            <person name="Zhou L.G."/>
            <person name="Ni X.B."/>
            <person name="Tian J.H."/>
            <person name="Sheng Y."/>
            <person name="Liu T."/>
            <person name="Pan Y.S."/>
            <person name="Xia L.Y."/>
            <person name="Li J."/>
            <person name="Zhao F."/>
            <person name="Cao W.C."/>
        </authorList>
    </citation>
    <scope>NUCLEOTIDE SEQUENCE</scope>
    <source>
        <strain evidence="2">Rsan-2018</strain>
    </source>
</reference>
<dbReference type="Proteomes" id="UP000821837">
    <property type="component" value="Chromosome 1"/>
</dbReference>
<dbReference type="EMBL" id="JABSTV010001245">
    <property type="protein sequence ID" value="KAH7981957.1"/>
    <property type="molecule type" value="Genomic_DNA"/>
</dbReference>
<proteinExistence type="predicted"/>
<organism evidence="2 3">
    <name type="scientific">Rhipicephalus sanguineus</name>
    <name type="common">Brown dog tick</name>
    <name type="synonym">Ixodes sanguineus</name>
    <dbReference type="NCBI Taxonomy" id="34632"/>
    <lineage>
        <taxon>Eukaryota</taxon>
        <taxon>Metazoa</taxon>
        <taxon>Ecdysozoa</taxon>
        <taxon>Arthropoda</taxon>
        <taxon>Chelicerata</taxon>
        <taxon>Arachnida</taxon>
        <taxon>Acari</taxon>
        <taxon>Parasitiformes</taxon>
        <taxon>Ixodida</taxon>
        <taxon>Ixodoidea</taxon>
        <taxon>Ixodidae</taxon>
        <taxon>Rhipicephalinae</taxon>
        <taxon>Rhipicephalus</taxon>
        <taxon>Rhipicephalus</taxon>
    </lineage>
</organism>
<accession>A0A9D4QFL3</accession>
<evidence type="ECO:0000313" key="3">
    <source>
        <dbReference type="Proteomes" id="UP000821837"/>
    </source>
</evidence>
<gene>
    <name evidence="2" type="ORF">HPB52_002255</name>
</gene>